<evidence type="ECO:0000313" key="1">
    <source>
        <dbReference type="EMBL" id="TYH80505.1"/>
    </source>
</evidence>
<dbReference type="AlphaFoldDB" id="A0A5D2LMD7"/>
<organism evidence="1 2">
    <name type="scientific">Gossypium tomentosum</name>
    <name type="common">Hawaiian cotton</name>
    <name type="synonym">Gossypium sandvicense</name>
    <dbReference type="NCBI Taxonomy" id="34277"/>
    <lineage>
        <taxon>Eukaryota</taxon>
        <taxon>Viridiplantae</taxon>
        <taxon>Streptophyta</taxon>
        <taxon>Embryophyta</taxon>
        <taxon>Tracheophyta</taxon>
        <taxon>Spermatophyta</taxon>
        <taxon>Magnoliopsida</taxon>
        <taxon>eudicotyledons</taxon>
        <taxon>Gunneridae</taxon>
        <taxon>Pentapetalae</taxon>
        <taxon>rosids</taxon>
        <taxon>malvids</taxon>
        <taxon>Malvales</taxon>
        <taxon>Malvaceae</taxon>
        <taxon>Malvoideae</taxon>
        <taxon>Gossypium</taxon>
    </lineage>
</organism>
<sequence length="49" mass="5355">MLRLFSPSSSLFASFVGSTVSDHWPNCSAHSLVGLIEVQVLLHFIGGYF</sequence>
<protein>
    <submittedName>
        <fullName evidence="1">Uncharacterized protein</fullName>
    </submittedName>
</protein>
<name>A0A5D2LMD7_GOSTO</name>
<evidence type="ECO:0000313" key="2">
    <source>
        <dbReference type="Proteomes" id="UP000322667"/>
    </source>
</evidence>
<dbReference type="Proteomes" id="UP000322667">
    <property type="component" value="Chromosome D03"/>
</dbReference>
<accession>A0A5D2LMD7</accession>
<reference evidence="1 2" key="1">
    <citation type="submission" date="2019-07" db="EMBL/GenBank/DDBJ databases">
        <title>WGS assembly of Gossypium tomentosum.</title>
        <authorList>
            <person name="Chen Z.J."/>
            <person name="Sreedasyam A."/>
            <person name="Ando A."/>
            <person name="Song Q."/>
            <person name="De L."/>
            <person name="Hulse-Kemp A."/>
            <person name="Ding M."/>
            <person name="Ye W."/>
            <person name="Kirkbride R."/>
            <person name="Jenkins J."/>
            <person name="Plott C."/>
            <person name="Lovell J."/>
            <person name="Lin Y.-M."/>
            <person name="Vaughn R."/>
            <person name="Liu B."/>
            <person name="Li W."/>
            <person name="Simpson S."/>
            <person name="Scheffler B."/>
            <person name="Saski C."/>
            <person name="Grover C."/>
            <person name="Hu G."/>
            <person name="Conover J."/>
            <person name="Carlson J."/>
            <person name="Shu S."/>
            <person name="Boston L."/>
            <person name="Williams M."/>
            <person name="Peterson D."/>
            <person name="Mcgee K."/>
            <person name="Jones D."/>
            <person name="Wendel J."/>
            <person name="Stelly D."/>
            <person name="Grimwood J."/>
            <person name="Schmutz J."/>
        </authorList>
    </citation>
    <scope>NUCLEOTIDE SEQUENCE [LARGE SCALE GENOMIC DNA]</scope>
    <source>
        <strain evidence="1">7179.01</strain>
    </source>
</reference>
<keyword evidence="2" id="KW-1185">Reference proteome</keyword>
<proteinExistence type="predicted"/>
<gene>
    <name evidence="1" type="ORF">ES332_D03G136700v1</name>
</gene>
<dbReference type="EMBL" id="CM017625">
    <property type="protein sequence ID" value="TYH80505.1"/>
    <property type="molecule type" value="Genomic_DNA"/>
</dbReference>